<evidence type="ECO:0000313" key="1">
    <source>
        <dbReference type="EMBL" id="QZD89894.1"/>
    </source>
</evidence>
<dbReference type="InterPro" id="IPR046788">
    <property type="entry name" value="Methyltransf_35"/>
</dbReference>
<protein>
    <submittedName>
        <fullName evidence="1">Uncharacterized protein</fullName>
    </submittedName>
</protein>
<name>A0ABX8ZQ76_9SPHN</name>
<evidence type="ECO:0000313" key="2">
    <source>
        <dbReference type="Proteomes" id="UP000824281"/>
    </source>
</evidence>
<dbReference type="Pfam" id="PF20553">
    <property type="entry name" value="Methyltransf_35"/>
    <property type="match status" value="1"/>
</dbReference>
<accession>A0ABX8ZQ76</accession>
<keyword evidence="2" id="KW-1185">Reference proteome</keyword>
<dbReference type="RefSeq" id="WP_221425371.1">
    <property type="nucleotide sequence ID" value="NZ_CP081295.1"/>
</dbReference>
<sequence length="321" mass="36912">MTASYEIIDYSLRPAKFAERKMLCDFFSRLRVFGSLESYRYVGFGSIWFSDCVLFHRTLGISDIVSIECELDHQERFEFNNPLRGIRLLMGEASDVLPTLDWSLRSIVWLDYDDPLNVSILEDVRTVASRAKSGTAFVVSVQAEKIFDKRNDDDHIHVQSRDEFSDYFGEGRTPEALRQADLRGWTLSKTSRQIVRAEIEEGLKAANAARPNGQKIEFRQTVAFEYKDGAKMTTIGGVFVDQGQAALFDGAGLRELEFFRDSDEALRIHMPLVTPHEMRHLDRQLPILEEVGLDAEPIPVREANRYAKFYRYLPNFASFER</sequence>
<proteinExistence type="predicted"/>
<reference evidence="1 2" key="1">
    <citation type="submission" date="2021-08" db="EMBL/GenBank/DDBJ databases">
        <title>Comparative Genomics Analysis of the Genus Qipengyuania Reveals Extensive Genetic Diversity and Metabolic Versatility, Including the Description of Fifteen Novel Species.</title>
        <authorList>
            <person name="Liu Y."/>
        </authorList>
    </citation>
    <scope>NUCLEOTIDE SEQUENCE [LARGE SCALE GENOMIC DNA]</scope>
    <source>
        <strain evidence="1 2">1NDH13</strain>
    </source>
</reference>
<organism evidence="1 2">
    <name type="scientific">Qipengyuania aurantiaca</name>
    <dbReference type="NCBI Taxonomy" id="2867233"/>
    <lineage>
        <taxon>Bacteria</taxon>
        <taxon>Pseudomonadati</taxon>
        <taxon>Pseudomonadota</taxon>
        <taxon>Alphaproteobacteria</taxon>
        <taxon>Sphingomonadales</taxon>
        <taxon>Erythrobacteraceae</taxon>
        <taxon>Qipengyuania</taxon>
    </lineage>
</organism>
<dbReference type="EMBL" id="CP081295">
    <property type="protein sequence ID" value="QZD89894.1"/>
    <property type="molecule type" value="Genomic_DNA"/>
</dbReference>
<dbReference type="Proteomes" id="UP000824281">
    <property type="component" value="Chromosome"/>
</dbReference>
<gene>
    <name evidence="1" type="ORF">K3148_00300</name>
</gene>